<gene>
    <name evidence="9" type="primary">phrB</name>
    <name evidence="9" type="ORF">WAE96_00860</name>
</gene>
<dbReference type="InterPro" id="IPR002081">
    <property type="entry name" value="Cryptochrome/DNA_photolyase_1"/>
</dbReference>
<evidence type="ECO:0000259" key="8">
    <source>
        <dbReference type="PROSITE" id="PS51645"/>
    </source>
</evidence>
<evidence type="ECO:0000313" key="9">
    <source>
        <dbReference type="EMBL" id="MEI4548259.1"/>
    </source>
</evidence>
<dbReference type="PROSITE" id="PS00691">
    <property type="entry name" value="DNA_PHOTOLYASES_1_2"/>
    <property type="match status" value="1"/>
</dbReference>
<comment type="cofactor">
    <cofactor evidence="1">
        <name>(6R)-5,10-methylene-5,6,7,8-tetrahydrofolate</name>
        <dbReference type="ChEBI" id="CHEBI:15636"/>
    </cofactor>
</comment>
<evidence type="ECO:0000313" key="10">
    <source>
        <dbReference type="Proteomes" id="UP001382455"/>
    </source>
</evidence>
<organism evidence="9 10">
    <name type="scientific">Pseudoalteromonas spongiae</name>
    <dbReference type="NCBI Taxonomy" id="298657"/>
    <lineage>
        <taxon>Bacteria</taxon>
        <taxon>Pseudomonadati</taxon>
        <taxon>Pseudomonadota</taxon>
        <taxon>Gammaproteobacteria</taxon>
        <taxon>Alteromonadales</taxon>
        <taxon>Pseudoalteromonadaceae</taxon>
        <taxon>Pseudoalteromonas</taxon>
    </lineage>
</organism>
<dbReference type="Gene3D" id="1.25.40.80">
    <property type="match status" value="1"/>
</dbReference>
<dbReference type="PANTHER" id="PTHR11455">
    <property type="entry name" value="CRYPTOCHROME"/>
    <property type="match status" value="1"/>
</dbReference>
<comment type="cofactor">
    <cofactor evidence="2">
        <name>FAD</name>
        <dbReference type="ChEBI" id="CHEBI:57692"/>
    </cofactor>
</comment>
<protein>
    <submittedName>
        <fullName evidence="9">Deoxyribodipyrimidine photo-lyase</fullName>
        <ecNumber evidence="9">4.1.99.3</ecNumber>
    </submittedName>
</protein>
<dbReference type="PROSITE" id="PS00394">
    <property type="entry name" value="DNA_PHOTOLYASES_1_1"/>
    <property type="match status" value="1"/>
</dbReference>
<evidence type="ECO:0000256" key="4">
    <source>
        <dbReference type="ARBA" id="ARBA00022630"/>
    </source>
</evidence>
<feature type="domain" description="Photolyase/cryptochrome alpha/beta" evidence="8">
    <location>
        <begin position="1"/>
        <end position="128"/>
    </location>
</feature>
<dbReference type="PROSITE" id="PS51645">
    <property type="entry name" value="PHR_CRY_ALPHA_BETA"/>
    <property type="match status" value="1"/>
</dbReference>
<keyword evidence="5 7" id="KW-0274">FAD</keyword>
<comment type="caution">
    <text evidence="9">The sequence shown here is derived from an EMBL/GenBank/DDBJ whole genome shotgun (WGS) entry which is preliminary data.</text>
</comment>
<evidence type="ECO:0000256" key="2">
    <source>
        <dbReference type="ARBA" id="ARBA00001974"/>
    </source>
</evidence>
<dbReference type="Proteomes" id="UP001382455">
    <property type="component" value="Unassembled WGS sequence"/>
</dbReference>
<accession>A0ABU8EMR6</accession>
<dbReference type="InterPro" id="IPR018394">
    <property type="entry name" value="DNA_photolyase_1_CS_C"/>
</dbReference>
<proteinExistence type="inferred from homology"/>
<evidence type="ECO:0000256" key="7">
    <source>
        <dbReference type="RuleBase" id="RU004182"/>
    </source>
</evidence>
<sequence>MSTLYWIRRDFRLDDNPALFYALQQNCQHAVFITAYETWQTHNHSGIQIDFIERHLNWFSDQLTKLGIKVSFIECDTFEQQISQLSEFCQENDITSVVANSEPELREKIRDNKAAQRLELTLYDADTILPYGAVLNKQNEMFKVFTPYKKAWVKTLQQHGFNQNYLAAIKQSEENPHQASNITFNYAKQDSSKWPLAHEFMQHVLPRFLNDKVIDYARDRDFPAIKGTSGISPYLTIGAISPKRVLYDLLSYYPHILEDAKAPIFTWLNELIWREFYRNLLLSFPNLNKLHDFQGKFKGFDWPNDHAKFTAWCEAKTGFPIVDAAMRQLKQTGWMHNRLRMIVASFLTKHLLVDWRLGEAFFMQHLIDGDLAANSGGWQWAAGTGCDAQPYFRIFNPITQSEKFDPDGSFIRKYLPELENVPLKYIHQPQTYLNSVGNHSYWPQLVDLKEARLQALDYYQKELNNDE</sequence>
<evidence type="ECO:0000256" key="5">
    <source>
        <dbReference type="ARBA" id="ARBA00022827"/>
    </source>
</evidence>
<dbReference type="EMBL" id="JBAWKS010000001">
    <property type="protein sequence ID" value="MEI4548259.1"/>
    <property type="molecule type" value="Genomic_DNA"/>
</dbReference>
<comment type="similarity">
    <text evidence="7">Belongs to the DNA photolyase family.</text>
</comment>
<keyword evidence="9" id="KW-0456">Lyase</keyword>
<evidence type="ECO:0000256" key="6">
    <source>
        <dbReference type="ARBA" id="ARBA00022991"/>
    </source>
</evidence>
<dbReference type="InterPro" id="IPR036134">
    <property type="entry name" value="Crypto/Photolyase_FAD-like_sf"/>
</dbReference>
<dbReference type="PRINTS" id="PR00147">
    <property type="entry name" value="DNAPHOTLYASE"/>
</dbReference>
<evidence type="ECO:0000256" key="3">
    <source>
        <dbReference type="ARBA" id="ARBA00005862"/>
    </source>
</evidence>
<dbReference type="InterPro" id="IPR006050">
    <property type="entry name" value="DNA_photolyase_N"/>
</dbReference>
<dbReference type="Gene3D" id="1.10.579.10">
    <property type="entry name" value="DNA Cyclobutane Dipyrimidine Photolyase, subunit A, domain 3"/>
    <property type="match status" value="1"/>
</dbReference>
<dbReference type="SUPFAM" id="SSF52425">
    <property type="entry name" value="Cryptochrome/photolyase, N-terminal domain"/>
    <property type="match status" value="1"/>
</dbReference>
<dbReference type="InterPro" id="IPR005101">
    <property type="entry name" value="Cryptochr/Photolyase_FAD-bd"/>
</dbReference>
<reference evidence="9 10" key="1">
    <citation type="submission" date="2023-12" db="EMBL/GenBank/DDBJ databases">
        <title>Friends and Foes: Symbiotic and Algicidal bacterial influence on Karenia brevis blooms.</title>
        <authorList>
            <person name="Fei C."/>
            <person name="Mohamed A.R."/>
            <person name="Booker A."/>
            <person name="Arshad M."/>
            <person name="Klass S."/>
            <person name="Ahn S."/>
            <person name="Gilbert P.M."/>
            <person name="Heil C.A."/>
            <person name="Martinez J.M."/>
            <person name="Amin S.A."/>
        </authorList>
    </citation>
    <scope>NUCLEOTIDE SEQUENCE [LARGE SCALE GENOMIC DNA]</scope>
    <source>
        <strain evidence="9 10">CE15</strain>
    </source>
</reference>
<dbReference type="Pfam" id="PF00875">
    <property type="entry name" value="DNA_photolyase"/>
    <property type="match status" value="1"/>
</dbReference>
<dbReference type="SUPFAM" id="SSF48173">
    <property type="entry name" value="Cryptochrome/photolyase FAD-binding domain"/>
    <property type="match status" value="1"/>
</dbReference>
<dbReference type="InterPro" id="IPR014729">
    <property type="entry name" value="Rossmann-like_a/b/a_fold"/>
</dbReference>
<evidence type="ECO:0000256" key="1">
    <source>
        <dbReference type="ARBA" id="ARBA00001932"/>
    </source>
</evidence>
<name>A0ABU8EMR6_9GAMM</name>
<dbReference type="InterPro" id="IPR036155">
    <property type="entry name" value="Crypto/Photolyase_N_sf"/>
</dbReference>
<keyword evidence="4 7" id="KW-0285">Flavoprotein</keyword>
<dbReference type="EC" id="4.1.99.3" evidence="9"/>
<dbReference type="PANTHER" id="PTHR11455:SF9">
    <property type="entry name" value="CRYPTOCHROME CIRCADIAN CLOCK 5 ISOFORM X1"/>
    <property type="match status" value="1"/>
</dbReference>
<keyword evidence="6 7" id="KW-0157">Chromophore</keyword>
<comment type="similarity">
    <text evidence="3">Belongs to the DNA photolyase class-1 family.</text>
</comment>
<dbReference type="RefSeq" id="WP_336434283.1">
    <property type="nucleotide sequence ID" value="NZ_JBAWKS010000001.1"/>
</dbReference>
<dbReference type="GO" id="GO:0003904">
    <property type="term" value="F:deoxyribodipyrimidine photo-lyase activity"/>
    <property type="evidence" value="ECO:0007669"/>
    <property type="project" value="UniProtKB-EC"/>
</dbReference>
<dbReference type="NCBIfam" id="NF007955">
    <property type="entry name" value="PRK10674.1"/>
    <property type="match status" value="1"/>
</dbReference>
<dbReference type="Gene3D" id="3.40.50.620">
    <property type="entry name" value="HUPs"/>
    <property type="match status" value="1"/>
</dbReference>
<dbReference type="Pfam" id="PF03441">
    <property type="entry name" value="FAD_binding_7"/>
    <property type="match status" value="1"/>
</dbReference>
<keyword evidence="10" id="KW-1185">Reference proteome</keyword>